<evidence type="ECO:0000256" key="5">
    <source>
        <dbReference type="ARBA" id="ARBA00049364"/>
    </source>
</evidence>
<protein>
    <recommendedName>
        <fullName evidence="6">FAD-binding domain-containing protein</fullName>
    </recommendedName>
</protein>
<evidence type="ECO:0000256" key="3">
    <source>
        <dbReference type="ARBA" id="ARBA00022827"/>
    </source>
</evidence>
<dbReference type="SUPFAM" id="SSF51905">
    <property type="entry name" value="FAD/NAD(P)-binding domain"/>
    <property type="match status" value="1"/>
</dbReference>
<comment type="catalytic activity">
    <reaction evidence="5">
        <text>melleolide F + FADH2 + chloride + O2 = 6'-chloromelleolide F + FAD + 2 H2O + H(+)</text>
        <dbReference type="Rhea" id="RHEA:67160"/>
        <dbReference type="ChEBI" id="CHEBI:15377"/>
        <dbReference type="ChEBI" id="CHEBI:15378"/>
        <dbReference type="ChEBI" id="CHEBI:15379"/>
        <dbReference type="ChEBI" id="CHEBI:17996"/>
        <dbReference type="ChEBI" id="CHEBI:57692"/>
        <dbReference type="ChEBI" id="CHEBI:58307"/>
        <dbReference type="ChEBI" id="CHEBI:167712"/>
        <dbReference type="ChEBI" id="CHEBI:167713"/>
    </reaction>
    <physiologicalReaction direction="left-to-right" evidence="5">
        <dbReference type="Rhea" id="RHEA:67161"/>
    </physiologicalReaction>
</comment>
<reference evidence="7 8" key="1">
    <citation type="journal article" date="2023" name="Proc. Natl. Acad. Sci. U.S.A.">
        <title>A global phylogenomic analysis of the shiitake genus Lentinula.</title>
        <authorList>
            <person name="Sierra-Patev S."/>
            <person name="Min B."/>
            <person name="Naranjo-Ortiz M."/>
            <person name="Looney B."/>
            <person name="Konkel Z."/>
            <person name="Slot J.C."/>
            <person name="Sakamoto Y."/>
            <person name="Steenwyk J.L."/>
            <person name="Rokas A."/>
            <person name="Carro J."/>
            <person name="Camarero S."/>
            <person name="Ferreira P."/>
            <person name="Molpeceres G."/>
            <person name="Ruiz-Duenas F.J."/>
            <person name="Serrano A."/>
            <person name="Henrissat B."/>
            <person name="Drula E."/>
            <person name="Hughes K.W."/>
            <person name="Mata J.L."/>
            <person name="Ishikawa N.K."/>
            <person name="Vargas-Isla R."/>
            <person name="Ushijima S."/>
            <person name="Smith C.A."/>
            <person name="Donoghue J."/>
            <person name="Ahrendt S."/>
            <person name="Andreopoulos W."/>
            <person name="He G."/>
            <person name="LaButti K."/>
            <person name="Lipzen A."/>
            <person name="Ng V."/>
            <person name="Riley R."/>
            <person name="Sandor L."/>
            <person name="Barry K."/>
            <person name="Martinez A.T."/>
            <person name="Xiao Y."/>
            <person name="Gibbons J.G."/>
            <person name="Terashima K."/>
            <person name="Grigoriev I.V."/>
            <person name="Hibbett D."/>
        </authorList>
    </citation>
    <scope>NUCLEOTIDE SEQUENCE [LARGE SCALE GENOMIC DNA]</scope>
    <source>
        <strain evidence="7 8">TFB7810</strain>
    </source>
</reference>
<keyword evidence="8" id="KW-1185">Reference proteome</keyword>
<dbReference type="PANTHER" id="PTHR43747">
    <property type="entry name" value="FAD-BINDING PROTEIN"/>
    <property type="match status" value="1"/>
</dbReference>
<dbReference type="Pfam" id="PF01494">
    <property type="entry name" value="FAD_binding_3"/>
    <property type="match status" value="1"/>
</dbReference>
<keyword evidence="4" id="KW-0560">Oxidoreductase</keyword>
<dbReference type="InterPro" id="IPR002938">
    <property type="entry name" value="FAD-bd"/>
</dbReference>
<gene>
    <name evidence="7" type="ORF">DFH05DRAFT_572212</name>
</gene>
<dbReference type="Proteomes" id="UP001142393">
    <property type="component" value="Unassembled WGS sequence"/>
</dbReference>
<keyword evidence="3" id="KW-0274">FAD</keyword>
<sequence>MSKPHQGLDVPPKHVEVLIIGGGPAGSYAASVLSREGIDVVVLESTKFPRYHIGEFSSFQGLIPKVFNRVLPDRRKSHTICPTISSIHRRRGKSGQLRVHKKGNIKQGFVHL</sequence>
<feature type="domain" description="FAD-binding" evidence="6">
    <location>
        <begin position="15"/>
        <end position="46"/>
    </location>
</feature>
<organism evidence="7 8">
    <name type="scientific">Lentinula detonsa</name>
    <dbReference type="NCBI Taxonomy" id="2804962"/>
    <lineage>
        <taxon>Eukaryota</taxon>
        <taxon>Fungi</taxon>
        <taxon>Dikarya</taxon>
        <taxon>Basidiomycota</taxon>
        <taxon>Agaricomycotina</taxon>
        <taxon>Agaricomycetes</taxon>
        <taxon>Agaricomycetidae</taxon>
        <taxon>Agaricales</taxon>
        <taxon>Marasmiineae</taxon>
        <taxon>Omphalotaceae</taxon>
        <taxon>Lentinula</taxon>
    </lineage>
</organism>
<dbReference type="GO" id="GO:0044550">
    <property type="term" value="P:secondary metabolite biosynthetic process"/>
    <property type="evidence" value="ECO:0007669"/>
    <property type="project" value="UniProtKB-ARBA"/>
</dbReference>
<accession>A0A9W8P7E2</accession>
<dbReference type="EMBL" id="JANVFU010000002">
    <property type="protein sequence ID" value="KAJ3748546.1"/>
    <property type="molecule type" value="Genomic_DNA"/>
</dbReference>
<dbReference type="AlphaFoldDB" id="A0A9W8P7E2"/>
<dbReference type="InterPro" id="IPR036188">
    <property type="entry name" value="FAD/NAD-bd_sf"/>
</dbReference>
<dbReference type="GO" id="GO:0140907">
    <property type="term" value="F:flavin-dependent halogenase activity"/>
    <property type="evidence" value="ECO:0007669"/>
    <property type="project" value="UniProtKB-ARBA"/>
</dbReference>
<dbReference type="GO" id="GO:0071949">
    <property type="term" value="F:FAD binding"/>
    <property type="evidence" value="ECO:0007669"/>
    <property type="project" value="InterPro"/>
</dbReference>
<comment type="caution">
    <text evidence="7">The sequence shown here is derived from an EMBL/GenBank/DDBJ whole genome shotgun (WGS) entry which is preliminary data.</text>
</comment>
<evidence type="ECO:0000256" key="2">
    <source>
        <dbReference type="ARBA" id="ARBA00022630"/>
    </source>
</evidence>
<comment type="similarity">
    <text evidence="1">Belongs to the flavin-dependent halogenase family.</text>
</comment>
<keyword evidence="2" id="KW-0285">Flavoprotein</keyword>
<evidence type="ECO:0000256" key="4">
    <source>
        <dbReference type="ARBA" id="ARBA00023002"/>
    </source>
</evidence>
<dbReference type="InterPro" id="IPR050816">
    <property type="entry name" value="Flavin-dep_Halogenase_NPB"/>
</dbReference>
<proteinExistence type="inferred from homology"/>
<evidence type="ECO:0000259" key="6">
    <source>
        <dbReference type="Pfam" id="PF01494"/>
    </source>
</evidence>
<evidence type="ECO:0000313" key="7">
    <source>
        <dbReference type="EMBL" id="KAJ3748546.1"/>
    </source>
</evidence>
<dbReference type="PANTHER" id="PTHR43747:SF5">
    <property type="entry name" value="FAD-BINDING DOMAIN-CONTAINING PROTEIN"/>
    <property type="match status" value="1"/>
</dbReference>
<evidence type="ECO:0000313" key="8">
    <source>
        <dbReference type="Proteomes" id="UP001142393"/>
    </source>
</evidence>
<dbReference type="Gene3D" id="3.50.50.60">
    <property type="entry name" value="FAD/NAD(P)-binding domain"/>
    <property type="match status" value="1"/>
</dbReference>
<evidence type="ECO:0000256" key="1">
    <source>
        <dbReference type="ARBA" id="ARBA00005706"/>
    </source>
</evidence>
<name>A0A9W8P7E2_9AGAR</name>